<reference evidence="2 4" key="3">
    <citation type="submission" date="2016-10" db="EMBL/GenBank/DDBJ databases">
        <authorList>
            <person name="Varghese N."/>
            <person name="Submissions S."/>
        </authorList>
    </citation>
    <scope>NUCLEOTIDE SEQUENCE [LARGE SCALE GENOMIC DNA]</scope>
    <source>
        <strain evidence="2 4">ATCC 33218</strain>
    </source>
</reference>
<protein>
    <submittedName>
        <fullName evidence="1">Uncharacterized protein</fullName>
    </submittedName>
</protein>
<reference evidence="3" key="1">
    <citation type="submission" date="2014-09" db="EMBL/GenBank/DDBJ databases">
        <authorList>
            <person name="Gomez-Valero L."/>
        </authorList>
    </citation>
    <scope>NUCLEOTIDE SEQUENCE [LARGE SCALE GENOMIC DNA]</scope>
    <source>
        <strain evidence="3">ATCC33218</strain>
    </source>
</reference>
<evidence type="ECO:0000313" key="4">
    <source>
        <dbReference type="Proteomes" id="UP000182998"/>
    </source>
</evidence>
<dbReference type="Proteomes" id="UP000032414">
    <property type="component" value="Chromosome I"/>
</dbReference>
<dbReference type="KEGG" id="tmc:LMI_1846"/>
<dbReference type="EMBL" id="LN614830">
    <property type="protein sequence ID" value="CEG61139.1"/>
    <property type="molecule type" value="Genomic_DNA"/>
</dbReference>
<evidence type="ECO:0000313" key="2">
    <source>
        <dbReference type="EMBL" id="SCY31245.1"/>
    </source>
</evidence>
<sequence length="235" mass="26076">MLTNQLLSLGFTREQTSSLSVNFSFEKSQLLQYLLEPILDQQSHQPMLDNTGNPLTSLSVLIQAGFTPGQLTSILNYENEIANIDILLDLLLPYLDERQQPLRDHAGNLITPLSNLISARFSHDQIVSVLTHYRGSKSLKALQELLQPMWDASSSCTIPFLVLIQTGFTPSGIISILNDDNGYRNLRALLRLYNPEPNTTGHATPLSCLVEAGFTLDQIISVLSHEGGYKKLQAL</sequence>
<dbReference type="AlphaFoldDB" id="A0A098GF80"/>
<dbReference type="EMBL" id="FMVN01000006">
    <property type="protein sequence ID" value="SCY31245.1"/>
    <property type="molecule type" value="Genomic_DNA"/>
</dbReference>
<dbReference type="RefSeq" id="WP_045099433.1">
    <property type="nucleotide sequence ID" value="NZ_FMVN01000006.1"/>
</dbReference>
<accession>A0A098GF80</accession>
<organism evidence="1 3">
    <name type="scientific">Legionella micdadei</name>
    <name type="common">Tatlockia micdadei</name>
    <dbReference type="NCBI Taxonomy" id="451"/>
    <lineage>
        <taxon>Bacteria</taxon>
        <taxon>Pseudomonadati</taxon>
        <taxon>Pseudomonadota</taxon>
        <taxon>Gammaproteobacteria</taxon>
        <taxon>Legionellales</taxon>
        <taxon>Legionellaceae</taxon>
        <taxon>Legionella</taxon>
    </lineage>
</organism>
<evidence type="ECO:0000313" key="1">
    <source>
        <dbReference type="EMBL" id="CEG61139.1"/>
    </source>
</evidence>
<keyword evidence="4" id="KW-1185">Reference proteome</keyword>
<dbReference type="Proteomes" id="UP000182998">
    <property type="component" value="Unassembled WGS sequence"/>
</dbReference>
<proteinExistence type="predicted"/>
<dbReference type="PATRIC" id="fig|451.8.peg.1454"/>
<dbReference type="HOGENOM" id="CLU_1179742_0_0_6"/>
<reference evidence="1" key="2">
    <citation type="submission" date="2014-09" db="EMBL/GenBank/DDBJ databases">
        <authorList>
            <person name="GOMEZ-VALERO Laura"/>
        </authorList>
    </citation>
    <scope>NUCLEOTIDE SEQUENCE</scope>
    <source>
        <strain evidence="1">ATCC33218</strain>
    </source>
</reference>
<name>A0A098GF80_LEGMI</name>
<dbReference type="OrthoDB" id="9972178at2"/>
<evidence type="ECO:0000313" key="3">
    <source>
        <dbReference type="Proteomes" id="UP000032414"/>
    </source>
</evidence>
<gene>
    <name evidence="1" type="ORF">LMI_1846</name>
    <name evidence="2" type="ORF">SAMN02982997_01350</name>
</gene>